<dbReference type="PATRIC" id="fig|1550024.3.peg.1149"/>
<dbReference type="PANTHER" id="PTHR33164">
    <property type="entry name" value="TRANSCRIPTIONAL REGULATOR, MARR FAMILY"/>
    <property type="match status" value="1"/>
</dbReference>
<dbReference type="PROSITE" id="PS50995">
    <property type="entry name" value="HTH_MARR_2"/>
    <property type="match status" value="1"/>
</dbReference>
<organism evidence="2 6">
    <name type="scientific">Ruthenibacterium lactatiformans</name>
    <dbReference type="NCBI Taxonomy" id="1550024"/>
    <lineage>
        <taxon>Bacteria</taxon>
        <taxon>Bacillati</taxon>
        <taxon>Bacillota</taxon>
        <taxon>Clostridia</taxon>
        <taxon>Eubacteriales</taxon>
        <taxon>Oscillospiraceae</taxon>
        <taxon>Ruthenibacterium</taxon>
    </lineage>
</organism>
<evidence type="ECO:0000313" key="2">
    <source>
        <dbReference type="EMBL" id="KJF40601.1"/>
    </source>
</evidence>
<comment type="caution">
    <text evidence="2">The sequence shown here is derived from an EMBL/GenBank/DDBJ whole genome shotgun (WGS) entry which is preliminary data.</text>
</comment>
<dbReference type="EMBL" id="WMZU01000016">
    <property type="protein sequence ID" value="MTS27798.1"/>
    <property type="molecule type" value="Genomic_DNA"/>
</dbReference>
<dbReference type="GO" id="GO:0003700">
    <property type="term" value="F:DNA-binding transcription factor activity"/>
    <property type="evidence" value="ECO:0007669"/>
    <property type="project" value="InterPro"/>
</dbReference>
<dbReference type="SUPFAM" id="SSF46785">
    <property type="entry name" value="Winged helix' DNA-binding domain"/>
    <property type="match status" value="1"/>
</dbReference>
<evidence type="ECO:0000313" key="3">
    <source>
        <dbReference type="EMBL" id="MST93553.1"/>
    </source>
</evidence>
<sequence>MELKNYPAPYVLFGSLLAMGNRLQAAGDRFYDEITTKQWFVLAVLENFSAPPTLGELARGVGSSHQNVKQLVLKLQQKGYVALAQDGRDARKNRVHRTPKCAELPEKYGARQQEFMRALYTGIRADEAEQAAGVLARMLQNLEKMQTVEEGLE</sequence>
<proteinExistence type="predicted"/>
<dbReference type="Gene3D" id="1.10.10.10">
    <property type="entry name" value="Winged helix-like DNA-binding domain superfamily/Winged helix DNA-binding domain"/>
    <property type="match status" value="1"/>
</dbReference>
<dbReference type="GO" id="GO:0006950">
    <property type="term" value="P:response to stress"/>
    <property type="evidence" value="ECO:0007669"/>
    <property type="project" value="TreeGrafter"/>
</dbReference>
<feature type="domain" description="HTH marR-type" evidence="1">
    <location>
        <begin position="1"/>
        <end position="140"/>
    </location>
</feature>
<name>A0A0D8J222_9FIRM</name>
<protein>
    <submittedName>
        <fullName evidence="3">MarR family transcriptional regulator</fullName>
    </submittedName>
</protein>
<accession>A0A0D8J222</accession>
<dbReference type="GeneID" id="42856004"/>
<evidence type="ECO:0000259" key="1">
    <source>
        <dbReference type="PROSITE" id="PS50995"/>
    </source>
</evidence>
<dbReference type="PANTHER" id="PTHR33164:SF58">
    <property type="entry name" value="DNA-BINDING TRANSCRIPTIONAL REPRESSOR SCOC"/>
    <property type="match status" value="1"/>
</dbReference>
<evidence type="ECO:0000313" key="5">
    <source>
        <dbReference type="EMBL" id="MTS52585.1"/>
    </source>
</evidence>
<dbReference type="InterPro" id="IPR039422">
    <property type="entry name" value="MarR/SlyA-like"/>
</dbReference>
<dbReference type="EMBL" id="VUNJ01000034">
    <property type="protein sequence ID" value="MST93553.1"/>
    <property type="molecule type" value="Genomic_DNA"/>
</dbReference>
<dbReference type="EMBL" id="JXXK01000005">
    <property type="protein sequence ID" value="KJF40601.1"/>
    <property type="molecule type" value="Genomic_DNA"/>
</dbReference>
<dbReference type="AlphaFoldDB" id="A0A0D8J222"/>
<dbReference type="Pfam" id="PF12802">
    <property type="entry name" value="MarR_2"/>
    <property type="match status" value="1"/>
</dbReference>
<dbReference type="RefSeq" id="WP_009322273.1">
    <property type="nucleotide sequence ID" value="NZ_CAUBPW010000012.1"/>
</dbReference>
<evidence type="ECO:0000313" key="7">
    <source>
        <dbReference type="Proteomes" id="UP000431913"/>
    </source>
</evidence>
<evidence type="ECO:0000313" key="6">
    <source>
        <dbReference type="Proteomes" id="UP000032483"/>
    </source>
</evidence>
<dbReference type="EMBL" id="WMZR01000020">
    <property type="protein sequence ID" value="MTS52585.1"/>
    <property type="molecule type" value="Genomic_DNA"/>
</dbReference>
<keyword evidence="6" id="KW-1185">Reference proteome</keyword>
<evidence type="ECO:0000313" key="4">
    <source>
        <dbReference type="EMBL" id="MTS27798.1"/>
    </source>
</evidence>
<dbReference type="SMART" id="SM00347">
    <property type="entry name" value="HTH_MARR"/>
    <property type="match status" value="1"/>
</dbReference>
<evidence type="ECO:0000313" key="9">
    <source>
        <dbReference type="Proteomes" id="UP000472755"/>
    </source>
</evidence>
<dbReference type="InterPro" id="IPR036390">
    <property type="entry name" value="WH_DNA-bd_sf"/>
</dbReference>
<dbReference type="Proteomes" id="UP000431913">
    <property type="component" value="Unassembled WGS sequence"/>
</dbReference>
<dbReference type="Proteomes" id="UP000032483">
    <property type="component" value="Unassembled WGS sequence"/>
</dbReference>
<dbReference type="Proteomes" id="UP000449193">
    <property type="component" value="Unassembled WGS sequence"/>
</dbReference>
<dbReference type="Proteomes" id="UP000472755">
    <property type="component" value="Unassembled WGS sequence"/>
</dbReference>
<gene>
    <name evidence="3" type="ORF">FYJ76_16710</name>
    <name evidence="5" type="ORF">GMD52_13725</name>
    <name evidence="4" type="ORF">GMD59_10935</name>
    <name evidence="2" type="ORF">TQ39_05105</name>
</gene>
<dbReference type="InterPro" id="IPR000835">
    <property type="entry name" value="HTH_MarR-typ"/>
</dbReference>
<reference evidence="2" key="1">
    <citation type="submission" date="2015-02" db="EMBL/GenBank/DDBJ databases">
        <title>A novel member of the family Ruminococcaceae isolated from human feces.</title>
        <authorList>
            <person name="Shkoporov A.N."/>
            <person name="Chaplin A.V."/>
            <person name="Motuzova O.V."/>
            <person name="Kafarskaia L.I."/>
            <person name="Khokhlova E.V."/>
            <person name="Efimov B.A."/>
        </authorList>
    </citation>
    <scope>NUCLEOTIDE SEQUENCE [LARGE SCALE GENOMIC DNA]</scope>
    <source>
        <strain evidence="2">585-1</strain>
    </source>
</reference>
<dbReference type="InterPro" id="IPR036388">
    <property type="entry name" value="WH-like_DNA-bd_sf"/>
</dbReference>
<reference evidence="3 7" key="3">
    <citation type="submission" date="2019-08" db="EMBL/GenBank/DDBJ databases">
        <title>In-depth cultivation of the pig gut microbiome towards novel bacterial diversity and tailored functional studies.</title>
        <authorList>
            <person name="Wylensek D."/>
            <person name="Hitch T.C.A."/>
            <person name="Clavel T."/>
        </authorList>
    </citation>
    <scope>NUCLEOTIDE SEQUENCE [LARGE SCALE GENOMIC DNA]</scope>
    <source>
        <strain evidence="3 7">WCA3-601-WT-6J</strain>
    </source>
</reference>
<evidence type="ECO:0000313" key="8">
    <source>
        <dbReference type="Proteomes" id="UP000449193"/>
    </source>
</evidence>
<reference evidence="8 9" key="2">
    <citation type="journal article" date="2019" name="Nat. Med.">
        <title>A library of human gut bacterial isolates paired with longitudinal multiomics data enables mechanistic microbiome research.</title>
        <authorList>
            <person name="Poyet M."/>
            <person name="Groussin M."/>
            <person name="Gibbons S.M."/>
            <person name="Avila-Pacheco J."/>
            <person name="Jiang X."/>
            <person name="Kearney S.M."/>
            <person name="Perrotta A.R."/>
            <person name="Berdy B."/>
            <person name="Zhao S."/>
            <person name="Lieberman T.D."/>
            <person name="Swanson P.K."/>
            <person name="Smith M."/>
            <person name="Roesemann S."/>
            <person name="Alexander J.E."/>
            <person name="Rich S.A."/>
            <person name="Livny J."/>
            <person name="Vlamakis H."/>
            <person name="Clish C."/>
            <person name="Bullock K."/>
            <person name="Deik A."/>
            <person name="Scott J."/>
            <person name="Pierce K.A."/>
            <person name="Xavier R.J."/>
            <person name="Alm E.J."/>
        </authorList>
    </citation>
    <scope>NUCLEOTIDE SEQUENCE [LARGE SCALE GENOMIC DNA]</scope>
    <source>
        <strain evidence="4 9">BIOML-A4</strain>
        <strain evidence="5 8">BIOML-A7</strain>
    </source>
</reference>